<reference evidence="2 3" key="1">
    <citation type="submission" date="2019-09" db="EMBL/GenBank/DDBJ databases">
        <title>Draft genome sequences of 48 bacterial type strains from the CCUG.</title>
        <authorList>
            <person name="Tunovic T."/>
            <person name="Pineiro-Iglesias B."/>
            <person name="Unosson C."/>
            <person name="Inganas E."/>
            <person name="Ohlen M."/>
            <person name="Cardew S."/>
            <person name="Jensie-Markopoulos S."/>
            <person name="Salva-Serra F."/>
            <person name="Jaen-Luchoro D."/>
            <person name="Karlsson R."/>
            <person name="Svensson-Stadler L."/>
            <person name="Chun J."/>
            <person name="Moore E."/>
        </authorList>
    </citation>
    <scope>NUCLEOTIDE SEQUENCE [LARGE SCALE GENOMIC DNA]</scope>
    <source>
        <strain evidence="2 3">CCUG 30977</strain>
    </source>
</reference>
<comment type="caution">
    <text evidence="2">The sequence shown here is derived from an EMBL/GenBank/DDBJ whole genome shotgun (WGS) entry which is preliminary data.</text>
</comment>
<dbReference type="RefSeq" id="WP_151125579.1">
    <property type="nucleotide sequence ID" value="NZ_CP088082.1"/>
</dbReference>
<dbReference type="Pfam" id="PF11074">
    <property type="entry name" value="DUF2779"/>
    <property type="match status" value="1"/>
</dbReference>
<organism evidence="2 3">
    <name type="scientific">Ideonella dechloratans</name>
    <dbReference type="NCBI Taxonomy" id="36863"/>
    <lineage>
        <taxon>Bacteria</taxon>
        <taxon>Pseudomonadati</taxon>
        <taxon>Pseudomonadota</taxon>
        <taxon>Betaproteobacteria</taxon>
        <taxon>Burkholderiales</taxon>
        <taxon>Sphaerotilaceae</taxon>
        <taxon>Ideonella</taxon>
    </lineage>
</organism>
<name>A0A643F8I1_IDEDE</name>
<evidence type="ECO:0000259" key="1">
    <source>
        <dbReference type="Pfam" id="PF11074"/>
    </source>
</evidence>
<feature type="domain" description="DUF2779" evidence="1">
    <location>
        <begin position="308"/>
        <end position="433"/>
    </location>
</feature>
<accession>A0A643F8I1</accession>
<evidence type="ECO:0000313" key="2">
    <source>
        <dbReference type="EMBL" id="KAB0575593.1"/>
    </source>
</evidence>
<dbReference type="AlphaFoldDB" id="A0A643F8I1"/>
<protein>
    <submittedName>
        <fullName evidence="2">DUF2779 domain-containing protein</fullName>
    </submittedName>
</protein>
<keyword evidence="3" id="KW-1185">Reference proteome</keyword>
<gene>
    <name evidence="2" type="ORF">F7Q92_18535</name>
</gene>
<proteinExistence type="predicted"/>
<evidence type="ECO:0000313" key="3">
    <source>
        <dbReference type="Proteomes" id="UP000430120"/>
    </source>
</evidence>
<dbReference type="EMBL" id="VZPB01000063">
    <property type="protein sequence ID" value="KAB0575593.1"/>
    <property type="molecule type" value="Genomic_DNA"/>
</dbReference>
<dbReference type="InterPro" id="IPR021301">
    <property type="entry name" value="DUF2779"/>
</dbReference>
<sequence>MTMVDTATPLDDADLRRWRACTRRFWLQRHTPARPNPVAEPPEAHVVQGPAPDAALRASFPAGKWLPAPSTPADWAHAQEQTHIALAAATPDAEGWALFGACLASDDGARARIDLITRGPHGWRLFKLRYATVGAEADVDTVALWAHVAARCGLRVQTVGLLLVDTGFIYPGHGCYAGLLREVDLGPSLGSRPTGDWLAAMQACLRGGLPPMPTGAPCTQPSPCEQLARCSPPTGQTRPVDPCASLDILGRELAAQLRADGHADVHSVPLDALPDGRLRRAAQAVQQGAPVLAPQAAALLQALPYPRHFLRFETIGFAVPVWAGTRPYQVLPFQWSCDTVAGPGAPPRPQGFLAGPSGDPRRAFAQSLLQALGNDDGPVLAYNAGFERNRVRELAGEWEDLSPGLLALAERIVDLFQIARGHYYHPAMAGSWSFKSVFAALAPELGAHRFDCNGLATPLDAFARSLQPGLSGDERQQLRTALQAHGQRQTGALRSMVTLFEQPPEREPLP</sequence>
<dbReference type="Proteomes" id="UP000430120">
    <property type="component" value="Unassembled WGS sequence"/>
</dbReference>
<dbReference type="OrthoDB" id="9783873at2"/>